<evidence type="ECO:0000256" key="1">
    <source>
        <dbReference type="SAM" id="Phobius"/>
    </source>
</evidence>
<sequence length="267" mass="30859">MPLVESEKYHYYQLFPVPILGNNSEFYFHLPYKPFLALTDKAHLYMDQACIHIQSKEYICRETHKSSTSEDSPCAVQLLTYKSKVTTCQPVHILLHTIQSIKITDGKWLITAPNKEIAIIHCQDSKDNVPIHGTLLLESTPDCTVHIKSFTFVTTKINQLNFIDVHLPVMNLAVNFKNSQIQEIDPPSLDLRTISLKETQEIQTKLEIQKENLKTINTPIYFNRTSIWTILLYISIGSIIGFWILRKVCIINRQRRIQPPNEVEIIV</sequence>
<name>A0A9P0D741_9CUCU</name>
<protein>
    <recommendedName>
        <fullName evidence="4">Envelope fusion protein</fullName>
    </recommendedName>
</protein>
<evidence type="ECO:0008006" key="4">
    <source>
        <dbReference type="Google" id="ProtNLM"/>
    </source>
</evidence>
<feature type="transmembrane region" description="Helical" evidence="1">
    <location>
        <begin position="227"/>
        <end position="245"/>
    </location>
</feature>
<dbReference type="InterPro" id="IPR022048">
    <property type="entry name" value="Envelope_fusion-like"/>
</dbReference>
<organism evidence="2 3">
    <name type="scientific">Psylliodes chrysocephalus</name>
    <dbReference type="NCBI Taxonomy" id="3402493"/>
    <lineage>
        <taxon>Eukaryota</taxon>
        <taxon>Metazoa</taxon>
        <taxon>Ecdysozoa</taxon>
        <taxon>Arthropoda</taxon>
        <taxon>Hexapoda</taxon>
        <taxon>Insecta</taxon>
        <taxon>Pterygota</taxon>
        <taxon>Neoptera</taxon>
        <taxon>Endopterygota</taxon>
        <taxon>Coleoptera</taxon>
        <taxon>Polyphaga</taxon>
        <taxon>Cucujiformia</taxon>
        <taxon>Chrysomeloidea</taxon>
        <taxon>Chrysomelidae</taxon>
        <taxon>Galerucinae</taxon>
        <taxon>Alticini</taxon>
        <taxon>Psylliodes</taxon>
    </lineage>
</organism>
<keyword evidence="1" id="KW-0812">Transmembrane</keyword>
<keyword evidence="1" id="KW-0472">Membrane</keyword>
<reference evidence="2" key="1">
    <citation type="submission" date="2022-01" db="EMBL/GenBank/DDBJ databases">
        <authorList>
            <person name="King R."/>
        </authorList>
    </citation>
    <scope>NUCLEOTIDE SEQUENCE</scope>
</reference>
<gene>
    <name evidence="2" type="ORF">PSYICH_LOCUS13909</name>
</gene>
<accession>A0A9P0D741</accession>
<dbReference type="EMBL" id="OV651819">
    <property type="protein sequence ID" value="CAH1113641.1"/>
    <property type="molecule type" value="Genomic_DNA"/>
</dbReference>
<keyword evidence="3" id="KW-1185">Reference proteome</keyword>
<evidence type="ECO:0000313" key="3">
    <source>
        <dbReference type="Proteomes" id="UP001153636"/>
    </source>
</evidence>
<dbReference type="Proteomes" id="UP001153636">
    <property type="component" value="Chromosome 7"/>
</dbReference>
<dbReference type="AlphaFoldDB" id="A0A9P0D741"/>
<proteinExistence type="predicted"/>
<dbReference type="Pfam" id="PF12259">
    <property type="entry name" value="Baculo_F"/>
    <property type="match status" value="1"/>
</dbReference>
<keyword evidence="1" id="KW-1133">Transmembrane helix</keyword>
<evidence type="ECO:0000313" key="2">
    <source>
        <dbReference type="EMBL" id="CAH1113641.1"/>
    </source>
</evidence>
<dbReference type="OrthoDB" id="6778670at2759"/>